<sequence length="466" mass="52690">MGKKFRNIFVISIVMLTLLTACSDKQTDTKQDDQKETSAMKEAEDNKDSKDEPSMEEMLASLPEPTKTTVELANAEAGMFSGQDYDELTPEQQKELLKQLKELPELGEEPTGEEIELYWRKLLYLFHEDYPNPAEVLDELEMESFGSPDIKDERYQFKENLNVEILLDASGSMANQIDGKTMMDIAKESIGEFAEDLPEGANVALRVYGHKGTGSDQDKELSCKSNELIYEMGDYNGEKLNSTLQTVKPAGWTPLAAAIEEAKNDLLSYKGDKNTNIIYLVSDGVETCDGNPVEQAKSLGDSDIQPIVNVIGFDLDAEGQNQLKEVAKSARGIYSNARNQSELKEELDKAKQIAKKWDQWKNSAIEDASSQRYDLKLKNIPTFGIEWNQANRYENLNILKTLTALRDEEQITREAHSLLSDLADERFSFVSDLNDELRLELRSLADSNFESVKQEIEKKYNENQHN</sequence>
<evidence type="ECO:0000256" key="1">
    <source>
        <dbReference type="SAM" id="MobiDB-lite"/>
    </source>
</evidence>
<dbReference type="AlphaFoldDB" id="A0A5D4QPI8"/>
<dbReference type="SUPFAM" id="SSF53300">
    <property type="entry name" value="vWA-like"/>
    <property type="match status" value="1"/>
</dbReference>
<dbReference type="Pfam" id="PF00092">
    <property type="entry name" value="VWA"/>
    <property type="match status" value="1"/>
</dbReference>
<accession>A0A5D4QPI8</accession>
<dbReference type="SMART" id="SM00327">
    <property type="entry name" value="VWA"/>
    <property type="match status" value="1"/>
</dbReference>
<dbReference type="InterPro" id="IPR002035">
    <property type="entry name" value="VWF_A"/>
</dbReference>
<dbReference type="Proteomes" id="UP000322139">
    <property type="component" value="Unassembled WGS sequence"/>
</dbReference>
<feature type="compositionally biased region" description="Basic and acidic residues" evidence="1">
    <location>
        <begin position="26"/>
        <end position="53"/>
    </location>
</feature>
<dbReference type="Gene3D" id="3.40.50.410">
    <property type="entry name" value="von Willebrand factor, type A domain"/>
    <property type="match status" value="1"/>
</dbReference>
<gene>
    <name evidence="3" type="ORF">FZD51_24605</name>
</gene>
<feature type="domain" description="VWFA" evidence="2">
    <location>
        <begin position="162"/>
        <end position="357"/>
    </location>
</feature>
<comment type="caution">
    <text evidence="3">The sequence shown here is derived from an EMBL/GenBank/DDBJ whole genome shotgun (WGS) entry which is preliminary data.</text>
</comment>
<feature type="region of interest" description="Disordered" evidence="1">
    <location>
        <begin position="26"/>
        <end position="64"/>
    </location>
</feature>
<dbReference type="InterPro" id="IPR036465">
    <property type="entry name" value="vWFA_dom_sf"/>
</dbReference>
<dbReference type="PROSITE" id="PS50234">
    <property type="entry name" value="VWFA"/>
    <property type="match status" value="1"/>
</dbReference>
<dbReference type="EMBL" id="VTER01000020">
    <property type="protein sequence ID" value="TYS41035.1"/>
    <property type="molecule type" value="Genomic_DNA"/>
</dbReference>
<proteinExistence type="predicted"/>
<name>A0A5D4QPI8_9BACI</name>
<evidence type="ECO:0000259" key="2">
    <source>
        <dbReference type="PROSITE" id="PS50234"/>
    </source>
</evidence>
<evidence type="ECO:0000313" key="3">
    <source>
        <dbReference type="EMBL" id="TYS41035.1"/>
    </source>
</evidence>
<dbReference type="PROSITE" id="PS51257">
    <property type="entry name" value="PROKAR_LIPOPROTEIN"/>
    <property type="match status" value="1"/>
</dbReference>
<organism evidence="3 4">
    <name type="scientific">Bacillus infantis</name>
    <dbReference type="NCBI Taxonomy" id="324767"/>
    <lineage>
        <taxon>Bacteria</taxon>
        <taxon>Bacillati</taxon>
        <taxon>Bacillota</taxon>
        <taxon>Bacilli</taxon>
        <taxon>Bacillales</taxon>
        <taxon>Bacillaceae</taxon>
        <taxon>Bacillus</taxon>
    </lineage>
</organism>
<evidence type="ECO:0000313" key="4">
    <source>
        <dbReference type="Proteomes" id="UP000322139"/>
    </source>
</evidence>
<dbReference type="RefSeq" id="WP_148977085.1">
    <property type="nucleotide sequence ID" value="NZ_JBNIKU010000022.1"/>
</dbReference>
<protein>
    <submittedName>
        <fullName evidence="3">VWA domain-containing protein</fullName>
    </submittedName>
</protein>
<reference evidence="3 4" key="1">
    <citation type="submission" date="2019-08" db="EMBL/GenBank/DDBJ databases">
        <title>Bacillus genomes from the desert of Cuatro Cienegas, Coahuila.</title>
        <authorList>
            <person name="Olmedo-Alvarez G."/>
        </authorList>
    </citation>
    <scope>NUCLEOTIDE SEQUENCE [LARGE SCALE GENOMIC DNA]</scope>
    <source>
        <strain evidence="3 4">CH446_14T</strain>
    </source>
</reference>